<dbReference type="InterPro" id="IPR039888">
    <property type="entry name" value="Melted-like"/>
</dbReference>
<dbReference type="PANTHER" id="PTHR21630">
    <property type="entry name" value="VEPH-A/MELTED"/>
    <property type="match status" value="1"/>
</dbReference>
<dbReference type="InterPro" id="IPR011993">
    <property type="entry name" value="PH-like_dom_sf"/>
</dbReference>
<dbReference type="SUPFAM" id="SSF50729">
    <property type="entry name" value="PH domain-like"/>
    <property type="match status" value="1"/>
</dbReference>
<keyword evidence="8" id="KW-1185">Reference proteome</keyword>
<dbReference type="GO" id="GO:0005886">
    <property type="term" value="C:plasma membrane"/>
    <property type="evidence" value="ECO:0007669"/>
    <property type="project" value="UniProtKB-SubCell"/>
</dbReference>
<dbReference type="PANTHER" id="PTHR21630:SF10">
    <property type="entry name" value="VENTRICULAR ZONE-EXPRESSED PH DOMAIN-CONTAINING PROTEIN HOMOLOG 1"/>
    <property type="match status" value="1"/>
</dbReference>
<keyword evidence="4" id="KW-0472">Membrane</keyword>
<evidence type="ECO:0000259" key="6">
    <source>
        <dbReference type="PROSITE" id="PS50003"/>
    </source>
</evidence>
<feature type="compositionally biased region" description="Polar residues" evidence="5">
    <location>
        <begin position="344"/>
        <end position="359"/>
    </location>
</feature>
<dbReference type="AlphaFoldDB" id="A0A8C9FLQ6"/>
<feature type="region of interest" description="Disordered" evidence="5">
    <location>
        <begin position="344"/>
        <end position="371"/>
    </location>
</feature>
<dbReference type="Gene3D" id="2.30.29.30">
    <property type="entry name" value="Pleckstrin-homology domain (PH domain)/Phosphotyrosine-binding domain (PTB)"/>
    <property type="match status" value="1"/>
</dbReference>
<dbReference type="Pfam" id="PF00169">
    <property type="entry name" value="PH"/>
    <property type="match status" value="1"/>
</dbReference>
<dbReference type="CDD" id="cd01264">
    <property type="entry name" value="PH_MELT_VEPH1"/>
    <property type="match status" value="1"/>
</dbReference>
<dbReference type="SMART" id="SM00233">
    <property type="entry name" value="PH"/>
    <property type="match status" value="1"/>
</dbReference>
<dbReference type="GO" id="GO:0010314">
    <property type="term" value="F:phosphatidylinositol-5-phosphate binding"/>
    <property type="evidence" value="ECO:0007669"/>
    <property type="project" value="TreeGrafter"/>
</dbReference>
<dbReference type="Ensembl" id="ENSPSTT00000018180.1">
    <property type="protein sequence ID" value="ENSPSTP00000017342.1"/>
    <property type="gene ID" value="ENSPSTG00000012333.1"/>
</dbReference>
<accession>A0A8C9FLQ6</accession>
<feature type="domain" description="PH" evidence="6">
    <location>
        <begin position="689"/>
        <end position="792"/>
    </location>
</feature>
<dbReference type="InterPro" id="IPR016024">
    <property type="entry name" value="ARM-type_fold"/>
</dbReference>
<organism evidence="7 8">
    <name type="scientific">Pavo cristatus</name>
    <name type="common">Indian peafowl</name>
    <name type="synonym">Blue peafowl</name>
    <dbReference type="NCBI Taxonomy" id="9049"/>
    <lineage>
        <taxon>Eukaryota</taxon>
        <taxon>Metazoa</taxon>
        <taxon>Chordata</taxon>
        <taxon>Craniata</taxon>
        <taxon>Vertebrata</taxon>
        <taxon>Euteleostomi</taxon>
        <taxon>Archelosauria</taxon>
        <taxon>Archosauria</taxon>
        <taxon>Dinosauria</taxon>
        <taxon>Saurischia</taxon>
        <taxon>Theropoda</taxon>
        <taxon>Coelurosauria</taxon>
        <taxon>Aves</taxon>
        <taxon>Neognathae</taxon>
        <taxon>Galloanserae</taxon>
        <taxon>Galliformes</taxon>
        <taxon>Phasianidae</taxon>
        <taxon>Phasianinae</taxon>
        <taxon>Pavo</taxon>
    </lineage>
</organism>
<evidence type="ECO:0000256" key="5">
    <source>
        <dbReference type="SAM" id="MobiDB-lite"/>
    </source>
</evidence>
<evidence type="ECO:0000256" key="3">
    <source>
        <dbReference type="ARBA" id="ARBA00022475"/>
    </source>
</evidence>
<evidence type="ECO:0000256" key="1">
    <source>
        <dbReference type="ARBA" id="ARBA00004413"/>
    </source>
</evidence>
<sequence length="806" mass="90833">MCFAFNSCLVTEQVASSLMITLWGLLPDALGTSLYFNQDYQTNDNDQAVVEICITRITTAIRETESIEKHGKALVALWESCLEHNLKPSGKDEDTPHAKIASDIMSCILQVRGMLLHKKCQQLSNYSMNIAVNMLSPQINFVHYYCFFLIGNSLLLRVLPALYEKQPQPMAHCLPELLALMGHLQPAEQHHLLRLLQIMARRKELGVLKECIPCLLELVRDPSHSDIILNILTEVSGYDPTALAAFLPELKEAGESFPHLIGQTAKIFGAVGRVDEEQARKCLMYLVNQLANMEHSFHHILLLEIKSLTDTFSGILGTQSRDIYRMSNSFTAIAKLLVRQLESSSTPSARTENGTNTESPAPLGSLKSVVNGNEEDEKLQVKIQAFEEKINTDTSTPGSVRRYSLGQVSKEERKDMRFNRSKSLALHAVRMKGVNADSGQDEENGDVTAGISFTEIYVSQENDKLPFSVDAEETQLGNSLVSHQSIDCTELEGSSAPAGGEAQEGSAKVEKGPAECHDKLYLHLKENLGKVKAYVMEMGRRIPVPDHCVIEDTVRSCVAKLFFSCPLKGHYCLYSKSSFTLLSPQPPLWIHIMFLFQQSLFAEPLSMQSSPVQVLKALWEKTQLKGTHSFETAMIQSTFPHQKDLDHVQMHLEEVRFFDLFGYSEEAGAWQCFMCNNPEKATEVNQDGQPLMEGKLKEKQVRWKFIKRWKTRYFTLAGNQLLFRKGKSKDDPDDCPIELSKVQSVKVVAKKRRDRSLPRAFEIFTDSKSYVFKAKDEKSTEEWLQCINVAVAQAKERESREATTYL</sequence>
<proteinExistence type="inferred from homology"/>
<reference evidence="7" key="2">
    <citation type="submission" date="2025-09" db="UniProtKB">
        <authorList>
            <consortium name="Ensembl"/>
        </authorList>
    </citation>
    <scope>IDENTIFICATION</scope>
</reference>
<reference evidence="7" key="1">
    <citation type="submission" date="2025-08" db="UniProtKB">
        <authorList>
            <consortium name="Ensembl"/>
        </authorList>
    </citation>
    <scope>IDENTIFICATION</scope>
</reference>
<evidence type="ECO:0000256" key="2">
    <source>
        <dbReference type="ARBA" id="ARBA00010187"/>
    </source>
</evidence>
<comment type="subcellular location">
    <subcellularLocation>
        <location evidence="1">Cell membrane</location>
        <topology evidence="1">Peripheral membrane protein</topology>
        <orientation evidence="1">Cytoplasmic side</orientation>
    </subcellularLocation>
</comment>
<dbReference type="InterPro" id="IPR001849">
    <property type="entry name" value="PH_domain"/>
</dbReference>
<evidence type="ECO:0000313" key="7">
    <source>
        <dbReference type="Ensembl" id="ENSPSTP00000017342.1"/>
    </source>
</evidence>
<dbReference type="GO" id="GO:0009966">
    <property type="term" value="P:regulation of signal transduction"/>
    <property type="evidence" value="ECO:0007669"/>
    <property type="project" value="TreeGrafter"/>
</dbReference>
<protein>
    <recommendedName>
        <fullName evidence="6">PH domain-containing protein</fullName>
    </recommendedName>
</protein>
<dbReference type="SUPFAM" id="SSF48371">
    <property type="entry name" value="ARM repeat"/>
    <property type="match status" value="1"/>
</dbReference>
<comment type="similarity">
    <text evidence="2">Belongs to the MELT/VEPH family.</text>
</comment>
<name>A0A8C9FLQ6_PAVCR</name>
<dbReference type="FunFam" id="2.30.29.30:FF:000138">
    <property type="entry name" value="Ventricular zone-expressed PH domain-containing protein-like 1"/>
    <property type="match status" value="1"/>
</dbReference>
<evidence type="ECO:0000256" key="4">
    <source>
        <dbReference type="ARBA" id="ARBA00023136"/>
    </source>
</evidence>
<dbReference type="Proteomes" id="UP000694428">
    <property type="component" value="Unplaced"/>
</dbReference>
<dbReference type="PROSITE" id="PS50003">
    <property type="entry name" value="PH_DOMAIN"/>
    <property type="match status" value="1"/>
</dbReference>
<keyword evidence="3" id="KW-1003">Cell membrane</keyword>
<evidence type="ECO:0000313" key="8">
    <source>
        <dbReference type="Proteomes" id="UP000694428"/>
    </source>
</evidence>